<dbReference type="GO" id="GO:0051781">
    <property type="term" value="P:positive regulation of cell division"/>
    <property type="evidence" value="ECO:0007669"/>
    <property type="project" value="UniProtKB-KW"/>
</dbReference>
<protein>
    <recommendedName>
        <fullName evidence="12">Interleukin-1</fullName>
    </recommendedName>
</protein>
<evidence type="ECO:0000313" key="14">
    <source>
        <dbReference type="Proteomes" id="UP000472264"/>
    </source>
</evidence>
<dbReference type="GO" id="GO:0001660">
    <property type="term" value="P:fever generation"/>
    <property type="evidence" value="ECO:0007669"/>
    <property type="project" value="UniProtKB-KW"/>
</dbReference>
<evidence type="ECO:0000256" key="7">
    <source>
        <dbReference type="ARBA" id="ARBA00022525"/>
    </source>
</evidence>
<comment type="similarity">
    <text evidence="4 12">Belongs to the IL-1 family.</text>
</comment>
<keyword evidence="9" id="KW-0395">Inflammatory response</keyword>
<dbReference type="GO" id="GO:0005764">
    <property type="term" value="C:lysosome"/>
    <property type="evidence" value="ECO:0007669"/>
    <property type="project" value="UniProtKB-SubCell"/>
</dbReference>
<dbReference type="GO" id="GO:0005149">
    <property type="term" value="F:interleukin-1 receptor binding"/>
    <property type="evidence" value="ECO:0007669"/>
    <property type="project" value="UniProtKB-UniRule"/>
</dbReference>
<dbReference type="InterPro" id="IPR008996">
    <property type="entry name" value="IL1/FGF"/>
</dbReference>
<dbReference type="SUPFAM" id="SSF50353">
    <property type="entry name" value="Cytokine"/>
    <property type="match status" value="1"/>
</dbReference>
<dbReference type="PRINTS" id="PR01357">
    <property type="entry name" value="INTRLEUKN1AB"/>
</dbReference>
<evidence type="ECO:0000256" key="10">
    <source>
        <dbReference type="ARBA" id="ARBA00023228"/>
    </source>
</evidence>
<keyword evidence="7 12" id="KW-0964">Secreted</keyword>
<dbReference type="Proteomes" id="UP000472264">
    <property type="component" value="Chromosome 9"/>
</dbReference>
<dbReference type="GO" id="GO:0005829">
    <property type="term" value="C:cytosol"/>
    <property type="evidence" value="ECO:0007669"/>
    <property type="project" value="UniProtKB-SubCell"/>
</dbReference>
<reference evidence="13" key="3">
    <citation type="submission" date="2025-09" db="UniProtKB">
        <authorList>
            <consortium name="Ensembl"/>
        </authorList>
    </citation>
    <scope>IDENTIFICATION</scope>
</reference>
<dbReference type="PROSITE" id="PS00253">
    <property type="entry name" value="INTERLEUKIN_1"/>
    <property type="match status" value="1"/>
</dbReference>
<proteinExistence type="inferred from homology"/>
<dbReference type="InterPro" id="IPR000975">
    <property type="entry name" value="IL-1_fam"/>
</dbReference>
<evidence type="ECO:0000313" key="13">
    <source>
        <dbReference type="Ensembl" id="ENSENLP00000023142.1"/>
    </source>
</evidence>
<sequence>MESKMNDNMSEMLKMPEGVDSEISHHPVTVKEVANFIIDIERMKPDTSESVLSTEFRDENLVNIMLDSIVEEQIVFELGSAPLVHFSRTGEYECSVTDSEQRSLVLNPNGAELLAVMLQGGSDNRKGNLFRLLYLNMSTYVHPSPSTRARPVALSIKDTNYYLSCYKKGEVPTLHLERVEDKSTLQRISSDSDLMRFLFYKRDSGLTISTFMSAHLPGWYISTGKEDNKPVEMCKETDNRHRTFNIHSQS</sequence>
<dbReference type="GO" id="GO:0005615">
    <property type="term" value="C:extracellular space"/>
    <property type="evidence" value="ECO:0007669"/>
    <property type="project" value="UniProtKB-KW"/>
</dbReference>
<keyword evidence="10" id="KW-0458">Lysosome</keyword>
<evidence type="ECO:0000256" key="9">
    <source>
        <dbReference type="ARBA" id="ARBA00023198"/>
    </source>
</evidence>
<organism evidence="13 14">
    <name type="scientific">Echeneis naucrates</name>
    <name type="common">Live sharksucker</name>
    <dbReference type="NCBI Taxonomy" id="173247"/>
    <lineage>
        <taxon>Eukaryota</taxon>
        <taxon>Metazoa</taxon>
        <taxon>Chordata</taxon>
        <taxon>Craniata</taxon>
        <taxon>Vertebrata</taxon>
        <taxon>Euteleostomi</taxon>
        <taxon>Actinopterygii</taxon>
        <taxon>Neopterygii</taxon>
        <taxon>Teleostei</taxon>
        <taxon>Neoteleostei</taxon>
        <taxon>Acanthomorphata</taxon>
        <taxon>Carangaria</taxon>
        <taxon>Carangiformes</taxon>
        <taxon>Echeneidae</taxon>
        <taxon>Echeneis</taxon>
    </lineage>
</organism>
<reference evidence="13" key="1">
    <citation type="submission" date="2021-04" db="EMBL/GenBank/DDBJ databases">
        <authorList>
            <consortium name="Wellcome Sanger Institute Data Sharing"/>
        </authorList>
    </citation>
    <scope>NUCLEOTIDE SEQUENCE [LARGE SCALE GENOMIC DNA]</scope>
</reference>
<reference evidence="13" key="2">
    <citation type="submission" date="2025-08" db="UniProtKB">
        <authorList>
            <consortium name="Ensembl"/>
        </authorList>
    </citation>
    <scope>IDENTIFICATION</scope>
</reference>
<keyword evidence="5" id="KW-0963">Cytoplasm</keyword>
<name>A0A665UVJ2_ECHNA</name>
<dbReference type="Gene3D" id="2.80.10.50">
    <property type="match status" value="1"/>
</dbReference>
<dbReference type="GO" id="GO:0019221">
    <property type="term" value="P:cytokine-mediated signaling pathway"/>
    <property type="evidence" value="ECO:0007669"/>
    <property type="project" value="TreeGrafter"/>
</dbReference>
<dbReference type="AlphaFoldDB" id="A0A665UVJ2"/>
<dbReference type="PRINTS" id="PR01359">
    <property type="entry name" value="INTRLEUKIN1B"/>
</dbReference>
<dbReference type="GO" id="GO:0006955">
    <property type="term" value="P:immune response"/>
    <property type="evidence" value="ECO:0007669"/>
    <property type="project" value="InterPro"/>
</dbReference>
<dbReference type="PANTHER" id="PTHR10078">
    <property type="entry name" value="INTERLEUKIN-1 FAMILY MEMBER"/>
    <property type="match status" value="1"/>
</dbReference>
<dbReference type="SMART" id="SM00125">
    <property type="entry name" value="IL1"/>
    <property type="match status" value="1"/>
</dbReference>
<dbReference type="Ensembl" id="ENSENLT00000023916.1">
    <property type="protein sequence ID" value="ENSENLP00000023142.1"/>
    <property type="gene ID" value="ENSENLG00000010384.1"/>
</dbReference>
<dbReference type="PANTHER" id="PTHR10078:SF30">
    <property type="entry name" value="INTERLEUKIN-1 BETA"/>
    <property type="match status" value="1"/>
</dbReference>
<evidence type="ECO:0000256" key="4">
    <source>
        <dbReference type="ARBA" id="ARBA00010448"/>
    </source>
</evidence>
<dbReference type="GO" id="GO:0005125">
    <property type="term" value="F:cytokine activity"/>
    <property type="evidence" value="ECO:0007669"/>
    <property type="project" value="UniProtKB-UniRule"/>
</dbReference>
<keyword evidence="6" id="KW-0202">Cytokine</keyword>
<dbReference type="InterPro" id="IPR020877">
    <property type="entry name" value="IL-1_CS"/>
</dbReference>
<comment type="subcellular location">
    <subcellularLocation>
        <location evidence="2">Cytoplasm</location>
        <location evidence="2">Cytosol</location>
    </subcellularLocation>
    <subcellularLocation>
        <location evidence="1">Lysosome</location>
    </subcellularLocation>
    <subcellularLocation>
        <location evidence="3">Secreted</location>
        <location evidence="3">Extracellular exosome</location>
    </subcellularLocation>
</comment>
<evidence type="ECO:0000256" key="6">
    <source>
        <dbReference type="ARBA" id="ARBA00022514"/>
    </source>
</evidence>
<dbReference type="PRINTS" id="PR00264">
    <property type="entry name" value="INTERLEUKIN1"/>
</dbReference>
<dbReference type="GO" id="GO:0010628">
    <property type="term" value="P:positive regulation of gene expression"/>
    <property type="evidence" value="ECO:0007669"/>
    <property type="project" value="TreeGrafter"/>
</dbReference>
<dbReference type="Pfam" id="PF00340">
    <property type="entry name" value="IL1"/>
    <property type="match status" value="1"/>
</dbReference>
<dbReference type="GO" id="GO:1901222">
    <property type="term" value="P:regulation of non-canonical NF-kappaB signal transduction"/>
    <property type="evidence" value="ECO:0007669"/>
    <property type="project" value="TreeGrafter"/>
</dbReference>
<keyword evidence="11" id="KW-0497">Mitogen</keyword>
<evidence type="ECO:0000256" key="1">
    <source>
        <dbReference type="ARBA" id="ARBA00004371"/>
    </source>
</evidence>
<keyword evidence="8" id="KW-0666">Pyrogen</keyword>
<evidence type="ECO:0000256" key="12">
    <source>
        <dbReference type="RuleBase" id="RU003753"/>
    </source>
</evidence>
<evidence type="ECO:0000256" key="11">
    <source>
        <dbReference type="ARBA" id="ARBA00023246"/>
    </source>
</evidence>
<dbReference type="GO" id="GO:0042119">
    <property type="term" value="P:neutrophil activation"/>
    <property type="evidence" value="ECO:0007669"/>
    <property type="project" value="TreeGrafter"/>
</dbReference>
<evidence type="ECO:0000256" key="3">
    <source>
        <dbReference type="ARBA" id="ARBA00004550"/>
    </source>
</evidence>
<evidence type="ECO:0000256" key="5">
    <source>
        <dbReference type="ARBA" id="ARBA00022490"/>
    </source>
</evidence>
<dbReference type="GO" id="GO:0071222">
    <property type="term" value="P:cellular response to lipopolysaccharide"/>
    <property type="evidence" value="ECO:0007669"/>
    <property type="project" value="TreeGrafter"/>
</dbReference>
<dbReference type="GO" id="GO:0048246">
    <property type="term" value="P:macrophage chemotaxis"/>
    <property type="evidence" value="ECO:0007669"/>
    <property type="project" value="TreeGrafter"/>
</dbReference>
<evidence type="ECO:0000256" key="2">
    <source>
        <dbReference type="ARBA" id="ARBA00004514"/>
    </source>
</evidence>
<accession>A0A665UVJ2</accession>
<dbReference type="CDD" id="cd23296">
    <property type="entry name" value="beta-trefoil_IL1B"/>
    <property type="match status" value="1"/>
</dbReference>
<evidence type="ECO:0000256" key="8">
    <source>
        <dbReference type="ARBA" id="ARBA00022620"/>
    </source>
</evidence>
<keyword evidence="14" id="KW-1185">Reference proteome</keyword>